<comment type="caution">
    <text evidence="1">The sequence shown here is derived from an EMBL/GenBank/DDBJ whole genome shotgun (WGS) entry which is preliminary data.</text>
</comment>
<evidence type="ECO:0000313" key="1">
    <source>
        <dbReference type="EMBL" id="OJH35884.1"/>
    </source>
</evidence>
<evidence type="ECO:0000313" key="2">
    <source>
        <dbReference type="Proteomes" id="UP000182229"/>
    </source>
</evidence>
<reference evidence="2" key="1">
    <citation type="submission" date="2016-11" db="EMBL/GenBank/DDBJ databases">
        <authorList>
            <person name="Shukria A."/>
            <person name="Stevens D.C."/>
        </authorList>
    </citation>
    <scope>NUCLEOTIDE SEQUENCE [LARGE SCALE GENOMIC DNA]</scope>
    <source>
        <strain evidence="2">Cbfe23</strain>
    </source>
</reference>
<protein>
    <recommendedName>
        <fullName evidence="3">Outer membrane protein beta-barrel domain-containing protein</fullName>
    </recommendedName>
</protein>
<gene>
    <name evidence="1" type="ORF">BON30_35265</name>
</gene>
<dbReference type="AlphaFoldDB" id="A0A1L9B0V0"/>
<proteinExistence type="predicted"/>
<evidence type="ECO:0008006" key="3">
    <source>
        <dbReference type="Google" id="ProtNLM"/>
    </source>
</evidence>
<accession>A0A1L9B0V0</accession>
<dbReference type="Proteomes" id="UP000182229">
    <property type="component" value="Unassembled WGS sequence"/>
</dbReference>
<dbReference type="OrthoDB" id="5508630at2"/>
<dbReference type="RefSeq" id="WP_071902914.1">
    <property type="nucleotide sequence ID" value="NZ_MPIN01000012.1"/>
</dbReference>
<dbReference type="EMBL" id="MPIN01000012">
    <property type="protein sequence ID" value="OJH35884.1"/>
    <property type="molecule type" value="Genomic_DNA"/>
</dbReference>
<sequence>MKQLSRPLVAVLLALAVCLAPTESEARSEFRLTLGADYQINHGAFFDLTGAVDFIFLGPLSIGARFGAMLATSPTSFGIPIDLDLRITPRGAPIYLEALVGPWLRFSGEFVRAHGAFGFGYQNRSFTFGLEVGWLTPSPHVGLRVGWRL</sequence>
<reference evidence="1 2" key="2">
    <citation type="submission" date="2016-12" db="EMBL/GenBank/DDBJ databases">
        <title>Draft Genome Sequence of Cystobacter ferrugineus Strain Cbfe23.</title>
        <authorList>
            <person name="Akbar S."/>
            <person name="Dowd S.E."/>
            <person name="Stevens D.C."/>
        </authorList>
    </citation>
    <scope>NUCLEOTIDE SEQUENCE [LARGE SCALE GENOMIC DNA]</scope>
    <source>
        <strain evidence="1 2">Cbfe23</strain>
    </source>
</reference>
<name>A0A1L9B0V0_9BACT</name>
<keyword evidence="2" id="KW-1185">Reference proteome</keyword>
<organism evidence="1 2">
    <name type="scientific">Cystobacter ferrugineus</name>
    <dbReference type="NCBI Taxonomy" id="83449"/>
    <lineage>
        <taxon>Bacteria</taxon>
        <taxon>Pseudomonadati</taxon>
        <taxon>Myxococcota</taxon>
        <taxon>Myxococcia</taxon>
        <taxon>Myxococcales</taxon>
        <taxon>Cystobacterineae</taxon>
        <taxon>Archangiaceae</taxon>
        <taxon>Cystobacter</taxon>
    </lineage>
</organism>